<evidence type="ECO:0000256" key="2">
    <source>
        <dbReference type="ARBA" id="ARBA00023125"/>
    </source>
</evidence>
<organism evidence="5 6">
    <name type="scientific">Flavobacterium jejuense</name>
    <dbReference type="NCBI Taxonomy" id="1544455"/>
    <lineage>
        <taxon>Bacteria</taxon>
        <taxon>Pseudomonadati</taxon>
        <taxon>Bacteroidota</taxon>
        <taxon>Flavobacteriia</taxon>
        <taxon>Flavobacteriales</taxon>
        <taxon>Flavobacteriaceae</taxon>
        <taxon>Flavobacterium</taxon>
    </lineage>
</organism>
<proteinExistence type="predicted"/>
<evidence type="ECO:0000313" key="5">
    <source>
        <dbReference type="EMBL" id="NHN24788.1"/>
    </source>
</evidence>
<dbReference type="InterPro" id="IPR018060">
    <property type="entry name" value="HTH_AraC"/>
</dbReference>
<keyword evidence="2" id="KW-0238">DNA-binding</keyword>
<dbReference type="SMART" id="SM00342">
    <property type="entry name" value="HTH_ARAC"/>
    <property type="match status" value="1"/>
</dbReference>
<feature type="domain" description="HTH araC/xylS-type" evidence="4">
    <location>
        <begin position="107"/>
        <end position="175"/>
    </location>
</feature>
<keyword evidence="1" id="KW-0805">Transcription regulation</keyword>
<keyword evidence="6" id="KW-1185">Reference proteome</keyword>
<sequence length="187" mass="21884">MKLYIQNMVCLCCKMTVASELKKMDLNYYNLELGEVSLVKPIKKKERTHLKNVLHEYGLELMDDKKAILVEKIVTIIVNMIHNSDEVPPVNFSIFLTNKLNQDYHSLSNLFSKTKGITIEHFIILHKIERVKELIMYDELSLTKISYQLHYSSVAHLSNQFKKITGLTPTFFKNIKNKKRKPLENLQ</sequence>
<evidence type="ECO:0000313" key="6">
    <source>
        <dbReference type="Proteomes" id="UP000817854"/>
    </source>
</evidence>
<dbReference type="EMBL" id="VEVQ02000002">
    <property type="protein sequence ID" value="NHN24788.1"/>
    <property type="molecule type" value="Genomic_DNA"/>
</dbReference>
<gene>
    <name evidence="5" type="ORF">FIA58_003780</name>
</gene>
<dbReference type="PANTHER" id="PTHR43280:SF32">
    <property type="entry name" value="TRANSCRIPTIONAL REGULATORY PROTEIN"/>
    <property type="match status" value="1"/>
</dbReference>
<dbReference type="Proteomes" id="UP000817854">
    <property type="component" value="Unassembled WGS sequence"/>
</dbReference>
<dbReference type="SUPFAM" id="SSF46689">
    <property type="entry name" value="Homeodomain-like"/>
    <property type="match status" value="1"/>
</dbReference>
<keyword evidence="3" id="KW-0804">Transcription</keyword>
<dbReference type="PROSITE" id="PS01124">
    <property type="entry name" value="HTH_ARAC_FAMILY_2"/>
    <property type="match status" value="1"/>
</dbReference>
<dbReference type="PANTHER" id="PTHR43280">
    <property type="entry name" value="ARAC-FAMILY TRANSCRIPTIONAL REGULATOR"/>
    <property type="match status" value="1"/>
</dbReference>
<evidence type="ECO:0000256" key="1">
    <source>
        <dbReference type="ARBA" id="ARBA00023015"/>
    </source>
</evidence>
<dbReference type="Gene3D" id="1.10.10.60">
    <property type="entry name" value="Homeodomain-like"/>
    <property type="match status" value="1"/>
</dbReference>
<reference evidence="5 6" key="3">
    <citation type="submission" date="2020-02" db="EMBL/GenBank/DDBJ databases">
        <title>Flavobacterium profundi sp. nov., isolated from a deep-sea seamount.</title>
        <authorList>
            <person name="Zhang D.-C."/>
        </authorList>
    </citation>
    <scope>NUCLEOTIDE SEQUENCE [LARGE SCALE GENOMIC DNA]</scope>
    <source>
        <strain evidence="5 6">EC11</strain>
    </source>
</reference>
<dbReference type="RefSeq" id="WP_140960227.1">
    <property type="nucleotide sequence ID" value="NZ_VEVQ02000002.1"/>
</dbReference>
<dbReference type="Pfam" id="PF12833">
    <property type="entry name" value="HTH_18"/>
    <property type="match status" value="1"/>
</dbReference>
<reference evidence="6" key="1">
    <citation type="submission" date="2019-05" db="EMBL/GenBank/DDBJ databases">
        <title>Flavobacterium profundi sp. nov., isolated from a deep-sea seamount.</title>
        <authorList>
            <person name="Zhang D.-C."/>
        </authorList>
    </citation>
    <scope>NUCLEOTIDE SEQUENCE [LARGE SCALE GENOMIC DNA]</scope>
    <source>
        <strain evidence="6">EC11</strain>
    </source>
</reference>
<protein>
    <submittedName>
        <fullName evidence="5">AraC family transcriptional regulator</fullName>
    </submittedName>
</protein>
<reference evidence="5 6" key="2">
    <citation type="submission" date="2019-05" db="EMBL/GenBank/DDBJ databases">
        <authorList>
            <person name="Lianzixin W."/>
        </authorList>
    </citation>
    <scope>NUCLEOTIDE SEQUENCE [LARGE SCALE GENOMIC DNA]</scope>
    <source>
        <strain evidence="5 6">EC11</strain>
    </source>
</reference>
<dbReference type="InterPro" id="IPR009057">
    <property type="entry name" value="Homeodomain-like_sf"/>
</dbReference>
<accession>A0ABX0IM47</accession>
<name>A0ABX0IM47_9FLAO</name>
<comment type="caution">
    <text evidence="5">The sequence shown here is derived from an EMBL/GenBank/DDBJ whole genome shotgun (WGS) entry which is preliminary data.</text>
</comment>
<evidence type="ECO:0000259" key="4">
    <source>
        <dbReference type="PROSITE" id="PS01124"/>
    </source>
</evidence>
<evidence type="ECO:0000256" key="3">
    <source>
        <dbReference type="ARBA" id="ARBA00023163"/>
    </source>
</evidence>